<feature type="compositionally biased region" description="Basic and acidic residues" evidence="8">
    <location>
        <begin position="821"/>
        <end position="832"/>
    </location>
</feature>
<dbReference type="PROSITE" id="PS01159">
    <property type="entry name" value="WW_DOMAIN_1"/>
    <property type="match status" value="1"/>
</dbReference>
<dbReference type="GO" id="GO:0032259">
    <property type="term" value="P:methylation"/>
    <property type="evidence" value="ECO:0007669"/>
    <property type="project" value="UniProtKB-KW"/>
</dbReference>
<evidence type="ECO:0000256" key="7">
    <source>
        <dbReference type="SAM" id="Coils"/>
    </source>
</evidence>
<gene>
    <name evidence="13" type="ORF">GEV33_008420</name>
</gene>
<feature type="region of interest" description="Disordered" evidence="8">
    <location>
        <begin position="709"/>
        <end position="751"/>
    </location>
</feature>
<keyword evidence="5" id="KW-0067">ATP-binding</keyword>
<dbReference type="InterPro" id="IPR001752">
    <property type="entry name" value="Kinesin_motor_dom"/>
</dbReference>
<dbReference type="GO" id="GO:0007018">
    <property type="term" value="P:microtubule-based movement"/>
    <property type="evidence" value="ECO:0007669"/>
    <property type="project" value="InterPro"/>
</dbReference>
<dbReference type="PROSITE" id="PS50868">
    <property type="entry name" value="POST_SET"/>
    <property type="match status" value="1"/>
</dbReference>
<evidence type="ECO:0000313" key="14">
    <source>
        <dbReference type="Proteomes" id="UP000719412"/>
    </source>
</evidence>
<dbReference type="SMART" id="SM00508">
    <property type="entry name" value="PostSET"/>
    <property type="match status" value="1"/>
</dbReference>
<keyword evidence="3" id="KW-0949">S-adenosyl-L-methionine</keyword>
<dbReference type="InterPro" id="IPR046341">
    <property type="entry name" value="SET_dom_sf"/>
</dbReference>
<dbReference type="PROSITE" id="PS50280">
    <property type="entry name" value="SET"/>
    <property type="match status" value="1"/>
</dbReference>
<dbReference type="InterPro" id="IPR019821">
    <property type="entry name" value="Kinesin_motor_CS"/>
</dbReference>
<feature type="compositionally biased region" description="Low complexity" evidence="8">
    <location>
        <begin position="725"/>
        <end position="739"/>
    </location>
</feature>
<proteinExistence type="inferred from homology"/>
<evidence type="ECO:0000256" key="4">
    <source>
        <dbReference type="ARBA" id="ARBA00022741"/>
    </source>
</evidence>
<sequence>MHFGEFILEYVGEVLDHEEFDVRADDYSNDKNRHYYFMSLRADAIIDATIKGNISRFINHSCDPNAETQKWTVNGELRIGFFSTRTILAGEEITFDYRFQRYGKEAQKCFCEAAICRGWLGEQPEDDDDEEEEEEEEEEEYVEENEEQIKDEAEEKADENVEKLDTELKETKTVEEIEKPAKKEKKKRSPRKKPRKDIFEDLDQLDEDIEMLVTTGLKNQAHTLKLSRLMVRAKEPAQRTKLLRVLRRGELPCRRLFLDYHGLRLMHGYMTDAQHLAKTDKKYESLRLEMLQTLATLPIPNKTMLQDSKVLSTVEKWSSGKGDDLPMDSDSPSPQIDQDLSQTPTEEGKKNDEIVDSVDVKSEEEKEKFEDEEIRKSVGMDYQGDVDNGQFASTHGKELADEISGIFQEEMDTFPVLFEGKASKVTTETKSEEPNYQEEITALALKLLEEWSNLKEVFKIPKKERIEQMKEHEREADRGYIAGLGLEQDTERKSESRYRILKRYRSSEKSDNSMTRKNIKLEDRTIANFPKLGKFERRKMFALQVEQREEERRRKQREMWRQHEQHCILLGTDPRLTAPFDPNRGYQCIWNPQIGQWQNYPMQNSNMIFTPQNTPTLSGMNIQPNNHNYSYLQSNIHGPGMIQGAVNPIHPLPSLPYQEEVKKEEDYSQVKFMGPIPPPVKLPPKWKCAKDKYGRPYYYHVKIRNSQWEPPPLSQLQQDLDDSSETTSSSDTSSLSSDSTSEESDSDEDLDDSKLLLEVRKQMEKQVKVSFPKITPSSLKNEEICNNSVQEEKEDKDNDCETIDQVGEDENNKELASNVDSRLKDIPKDEKQQSGGKKRRIEDSENTSSRRSKVSLVDLAGSERLGSSHNSDEKIRQGVSINKSLLTLGKVISALADQKKNQFVPYRDSVLTWLLKESLGGNSLTCMLATITPANTNVDETLATLRYACQARTIVNRARINENPHDRLIRELKSEVQRLKALKQDYERNSSLNLSFAPMNDSGNNEELEVLRNKLFQAEEKLLSAEGNWKQKFIESRALQLKELGESEKRREELESKIRTNVQSNVQDIRRGKGVHVSKGDDIELVDGSIIRHLDAGSSYKYLEVAQNHVLISGTRRDSEIWRSQL</sequence>
<dbReference type="InterPro" id="IPR001214">
    <property type="entry name" value="SET_dom"/>
</dbReference>
<feature type="compositionally biased region" description="Acidic residues" evidence="8">
    <location>
        <begin position="740"/>
        <end position="751"/>
    </location>
</feature>
<feature type="compositionally biased region" description="Low complexity" evidence="8">
    <location>
        <begin position="328"/>
        <end position="342"/>
    </location>
</feature>
<feature type="domain" description="WW" evidence="9">
    <location>
        <begin position="680"/>
        <end position="713"/>
    </location>
</feature>
<evidence type="ECO:0000256" key="8">
    <source>
        <dbReference type="SAM" id="MobiDB-lite"/>
    </source>
</evidence>
<dbReference type="PANTHER" id="PTHR46711">
    <property type="entry name" value="HISTONE-LYSINE N-METHYLTRANSFERASE SETD2"/>
    <property type="match status" value="1"/>
</dbReference>
<feature type="domain" description="Kinesin motor" evidence="10">
    <location>
        <begin position="844"/>
        <end position="954"/>
    </location>
</feature>
<evidence type="ECO:0000256" key="2">
    <source>
        <dbReference type="ARBA" id="ARBA00022679"/>
    </source>
</evidence>
<dbReference type="InterPro" id="IPR036961">
    <property type="entry name" value="Kinesin_motor_dom_sf"/>
</dbReference>
<feature type="coiled-coil region" evidence="7">
    <location>
        <begin position="965"/>
        <end position="1057"/>
    </location>
</feature>
<evidence type="ECO:0000313" key="13">
    <source>
        <dbReference type="EMBL" id="KAH0814371.1"/>
    </source>
</evidence>
<evidence type="ECO:0000259" key="10">
    <source>
        <dbReference type="PROSITE" id="PS50067"/>
    </source>
</evidence>
<dbReference type="SUPFAM" id="SSF51045">
    <property type="entry name" value="WW domain"/>
    <property type="match status" value="1"/>
</dbReference>
<dbReference type="GO" id="GO:0046975">
    <property type="term" value="F:histone H3K36 methyltransferase activity"/>
    <property type="evidence" value="ECO:0007669"/>
    <property type="project" value="InterPro"/>
</dbReference>
<dbReference type="PROSITE" id="PS00411">
    <property type="entry name" value="KINESIN_MOTOR_1"/>
    <property type="match status" value="1"/>
</dbReference>
<dbReference type="PROSITE" id="PS50067">
    <property type="entry name" value="KINESIN_MOTOR_2"/>
    <property type="match status" value="1"/>
</dbReference>
<dbReference type="InterPro" id="IPR001202">
    <property type="entry name" value="WW_dom"/>
</dbReference>
<dbReference type="EMBL" id="JABDTM020024347">
    <property type="protein sequence ID" value="KAH0814371.1"/>
    <property type="molecule type" value="Genomic_DNA"/>
</dbReference>
<keyword evidence="14" id="KW-1185">Reference proteome</keyword>
<dbReference type="GO" id="GO:0005694">
    <property type="term" value="C:chromosome"/>
    <property type="evidence" value="ECO:0007669"/>
    <property type="project" value="TreeGrafter"/>
</dbReference>
<dbReference type="GO" id="GO:0005634">
    <property type="term" value="C:nucleus"/>
    <property type="evidence" value="ECO:0007669"/>
    <property type="project" value="TreeGrafter"/>
</dbReference>
<keyword evidence="4" id="KW-0547">Nucleotide-binding</keyword>
<dbReference type="Pfam" id="PF00856">
    <property type="entry name" value="SET"/>
    <property type="match status" value="1"/>
</dbReference>
<feature type="domain" description="Post-SET" evidence="12">
    <location>
        <begin position="105"/>
        <end position="121"/>
    </location>
</feature>
<feature type="region of interest" description="Disordered" evidence="8">
    <location>
        <begin position="316"/>
        <end position="352"/>
    </location>
</feature>
<dbReference type="SMART" id="SM00456">
    <property type="entry name" value="WW"/>
    <property type="match status" value="1"/>
</dbReference>
<evidence type="ECO:0000256" key="6">
    <source>
        <dbReference type="PROSITE-ProRule" id="PRU00283"/>
    </source>
</evidence>
<dbReference type="Gene3D" id="2.170.270.10">
    <property type="entry name" value="SET domain"/>
    <property type="match status" value="1"/>
</dbReference>
<dbReference type="PROSITE" id="PS50020">
    <property type="entry name" value="WW_DOMAIN_2"/>
    <property type="match status" value="1"/>
</dbReference>
<dbReference type="GO" id="GO:0010468">
    <property type="term" value="P:regulation of gene expression"/>
    <property type="evidence" value="ECO:0007669"/>
    <property type="project" value="TreeGrafter"/>
</dbReference>
<dbReference type="Proteomes" id="UP000719412">
    <property type="component" value="Unassembled WGS sequence"/>
</dbReference>
<dbReference type="PRINTS" id="PR00380">
    <property type="entry name" value="KINESINHEAVY"/>
</dbReference>
<reference evidence="13" key="2">
    <citation type="submission" date="2021-08" db="EMBL/GenBank/DDBJ databases">
        <authorList>
            <person name="Eriksson T."/>
        </authorList>
    </citation>
    <scope>NUCLEOTIDE SEQUENCE</scope>
    <source>
        <strain evidence="13">Stoneville</strain>
        <tissue evidence="13">Whole head</tissue>
    </source>
</reference>
<evidence type="ECO:0000259" key="12">
    <source>
        <dbReference type="PROSITE" id="PS50868"/>
    </source>
</evidence>
<keyword evidence="1" id="KW-0489">Methyltransferase</keyword>
<dbReference type="GO" id="GO:0008017">
    <property type="term" value="F:microtubule binding"/>
    <property type="evidence" value="ECO:0007669"/>
    <property type="project" value="InterPro"/>
</dbReference>
<feature type="compositionally biased region" description="Basic and acidic residues" evidence="8">
    <location>
        <begin position="147"/>
        <end position="181"/>
    </location>
</feature>
<dbReference type="PANTHER" id="PTHR46711:SF1">
    <property type="entry name" value="HISTONE-LYSINE N-METHYLTRANSFERASE SETD2"/>
    <property type="match status" value="1"/>
</dbReference>
<accession>A0A8J6LI26</accession>
<dbReference type="InterPro" id="IPR027417">
    <property type="entry name" value="P-loop_NTPase"/>
</dbReference>
<feature type="compositionally biased region" description="Acidic residues" evidence="8">
    <location>
        <begin position="123"/>
        <end position="146"/>
    </location>
</feature>
<dbReference type="SMART" id="SM00317">
    <property type="entry name" value="SET"/>
    <property type="match status" value="1"/>
</dbReference>
<dbReference type="Gene3D" id="3.40.850.10">
    <property type="entry name" value="Kinesin motor domain"/>
    <property type="match status" value="1"/>
</dbReference>
<protein>
    <submittedName>
        <fullName evidence="13">Uncharacterized protein</fullName>
    </submittedName>
</protein>
<evidence type="ECO:0000256" key="5">
    <source>
        <dbReference type="ARBA" id="ARBA00022840"/>
    </source>
</evidence>
<feature type="region of interest" description="Disordered" evidence="8">
    <location>
        <begin position="804"/>
        <end position="873"/>
    </location>
</feature>
<dbReference type="Pfam" id="PF00397">
    <property type="entry name" value="WW"/>
    <property type="match status" value="1"/>
</dbReference>
<dbReference type="SMART" id="SM00129">
    <property type="entry name" value="KISc"/>
    <property type="match status" value="1"/>
</dbReference>
<feature type="domain" description="SET" evidence="11">
    <location>
        <begin position="1"/>
        <end position="98"/>
    </location>
</feature>
<evidence type="ECO:0000256" key="3">
    <source>
        <dbReference type="ARBA" id="ARBA00022691"/>
    </source>
</evidence>
<dbReference type="Gene3D" id="2.20.70.10">
    <property type="match status" value="1"/>
</dbReference>
<dbReference type="CDD" id="cd19172">
    <property type="entry name" value="SET_SETD2"/>
    <property type="match status" value="1"/>
</dbReference>
<feature type="compositionally biased region" description="Basic residues" evidence="8">
    <location>
        <begin position="182"/>
        <end position="195"/>
    </location>
</feature>
<dbReference type="InterPro" id="IPR003616">
    <property type="entry name" value="Post-SET_dom"/>
</dbReference>
<keyword evidence="7" id="KW-0175">Coiled coil</keyword>
<evidence type="ECO:0000259" key="11">
    <source>
        <dbReference type="PROSITE" id="PS50280"/>
    </source>
</evidence>
<evidence type="ECO:0000259" key="9">
    <source>
        <dbReference type="PROSITE" id="PS50020"/>
    </source>
</evidence>
<dbReference type="Pfam" id="PF00225">
    <property type="entry name" value="Kinesin"/>
    <property type="match status" value="1"/>
</dbReference>
<dbReference type="SUPFAM" id="SSF52540">
    <property type="entry name" value="P-loop containing nucleoside triphosphate hydrolases"/>
    <property type="match status" value="1"/>
</dbReference>
<comment type="caution">
    <text evidence="6">Lacks conserved residue(s) required for the propagation of feature annotation.</text>
</comment>
<evidence type="ECO:0000256" key="1">
    <source>
        <dbReference type="ARBA" id="ARBA00022603"/>
    </source>
</evidence>
<dbReference type="SUPFAM" id="SSF82199">
    <property type="entry name" value="SET domain"/>
    <property type="match status" value="1"/>
</dbReference>
<feature type="region of interest" description="Disordered" evidence="8">
    <location>
        <begin position="121"/>
        <end position="195"/>
    </location>
</feature>
<comment type="similarity">
    <text evidence="6">Belongs to the TRAFAC class myosin-kinesin ATPase superfamily. Kinesin family.</text>
</comment>
<dbReference type="InterPro" id="IPR042294">
    <property type="entry name" value="SETD2_animal"/>
</dbReference>
<dbReference type="InterPro" id="IPR044437">
    <property type="entry name" value="SETD2/Set2_SET"/>
</dbReference>
<keyword evidence="2" id="KW-0808">Transferase</keyword>
<organism evidence="13 14">
    <name type="scientific">Tenebrio molitor</name>
    <name type="common">Yellow mealworm beetle</name>
    <dbReference type="NCBI Taxonomy" id="7067"/>
    <lineage>
        <taxon>Eukaryota</taxon>
        <taxon>Metazoa</taxon>
        <taxon>Ecdysozoa</taxon>
        <taxon>Arthropoda</taxon>
        <taxon>Hexapoda</taxon>
        <taxon>Insecta</taxon>
        <taxon>Pterygota</taxon>
        <taxon>Neoptera</taxon>
        <taxon>Endopterygota</taxon>
        <taxon>Coleoptera</taxon>
        <taxon>Polyphaga</taxon>
        <taxon>Cucujiformia</taxon>
        <taxon>Tenebrionidae</taxon>
        <taxon>Tenebrio</taxon>
    </lineage>
</organism>
<name>A0A8J6LI26_TENMO</name>
<dbReference type="GO" id="GO:0005524">
    <property type="term" value="F:ATP binding"/>
    <property type="evidence" value="ECO:0007669"/>
    <property type="project" value="UniProtKB-KW"/>
</dbReference>
<comment type="caution">
    <text evidence="13">The sequence shown here is derived from an EMBL/GenBank/DDBJ whole genome shotgun (WGS) entry which is preliminary data.</text>
</comment>
<dbReference type="AlphaFoldDB" id="A0A8J6LI26"/>
<dbReference type="InterPro" id="IPR036020">
    <property type="entry name" value="WW_dom_sf"/>
</dbReference>
<reference evidence="13" key="1">
    <citation type="journal article" date="2020" name="J Insects Food Feed">
        <title>The yellow mealworm (Tenebrio molitor) genome: a resource for the emerging insects as food and feed industry.</title>
        <authorList>
            <person name="Eriksson T."/>
            <person name="Andere A."/>
            <person name="Kelstrup H."/>
            <person name="Emery V."/>
            <person name="Picard C."/>
        </authorList>
    </citation>
    <scope>NUCLEOTIDE SEQUENCE</scope>
    <source>
        <strain evidence="13">Stoneville</strain>
        <tissue evidence="13">Whole head</tissue>
    </source>
</reference>
<dbReference type="CDD" id="cd00201">
    <property type="entry name" value="WW"/>
    <property type="match status" value="1"/>
</dbReference>
<dbReference type="GO" id="GO:0003777">
    <property type="term" value="F:microtubule motor activity"/>
    <property type="evidence" value="ECO:0007669"/>
    <property type="project" value="InterPro"/>
</dbReference>